<dbReference type="Pfam" id="PF25597">
    <property type="entry name" value="SH3_retrovirus"/>
    <property type="match status" value="1"/>
</dbReference>
<dbReference type="AlphaFoldDB" id="A0A0K8TH66"/>
<feature type="non-terminal residue" evidence="3">
    <location>
        <position position="182"/>
    </location>
</feature>
<dbReference type="EMBL" id="GBRD01000888">
    <property type="protein sequence ID" value="JAG64933.1"/>
    <property type="molecule type" value="Transcribed_RNA"/>
</dbReference>
<feature type="domain" description="Retroviral polymerase SH3-like" evidence="2">
    <location>
        <begin position="2"/>
        <end position="49"/>
    </location>
</feature>
<reference evidence="3" key="1">
    <citation type="submission" date="2014-09" db="EMBL/GenBank/DDBJ databases">
        <authorList>
            <person name="Magalhaes I.L.F."/>
            <person name="Oliveira U."/>
            <person name="Santos F.R."/>
            <person name="Vidigal T.H.D.A."/>
            <person name="Brescovit A.D."/>
            <person name="Santos A.J."/>
        </authorList>
    </citation>
    <scope>NUCLEOTIDE SEQUENCE</scope>
</reference>
<feature type="region of interest" description="Disordered" evidence="1">
    <location>
        <begin position="47"/>
        <end position="109"/>
    </location>
</feature>
<dbReference type="InterPro" id="IPR057670">
    <property type="entry name" value="SH3_retrovirus"/>
</dbReference>
<evidence type="ECO:0000259" key="2">
    <source>
        <dbReference type="Pfam" id="PF25597"/>
    </source>
</evidence>
<name>A0A0K8TH66_LYGHE</name>
<feature type="non-terminal residue" evidence="3">
    <location>
        <position position="1"/>
    </location>
</feature>
<sequence length="182" mass="20643">PKEDRHGKLDERSRKLIMVGYTDNGYRLWNAIDRKIVTARNVKFDETQPLYSGNGNLGDISDEEPENHQITQTPSPRTPPSPKTLSPKTPPKTSPTKTPTGRPRRELKPPQYLQDYDCELAFALCAFGTPLSYEDAMEQGWNNAIQEELSSLEENNTWEVVPKPSGIDLIDSKWIFKEKQAG</sequence>
<proteinExistence type="predicted"/>
<feature type="compositionally biased region" description="Pro residues" evidence="1">
    <location>
        <begin position="76"/>
        <end position="93"/>
    </location>
</feature>
<evidence type="ECO:0000313" key="3">
    <source>
        <dbReference type="EMBL" id="JAG64933.1"/>
    </source>
</evidence>
<accession>A0A0K8TH66</accession>
<protein>
    <recommendedName>
        <fullName evidence="2">Retroviral polymerase SH3-like domain-containing protein</fullName>
    </recommendedName>
</protein>
<evidence type="ECO:0000256" key="1">
    <source>
        <dbReference type="SAM" id="MobiDB-lite"/>
    </source>
</evidence>
<organism evidence="3">
    <name type="scientific">Lygus hesperus</name>
    <name type="common">Western plant bug</name>
    <dbReference type="NCBI Taxonomy" id="30085"/>
    <lineage>
        <taxon>Eukaryota</taxon>
        <taxon>Metazoa</taxon>
        <taxon>Ecdysozoa</taxon>
        <taxon>Arthropoda</taxon>
        <taxon>Hexapoda</taxon>
        <taxon>Insecta</taxon>
        <taxon>Pterygota</taxon>
        <taxon>Neoptera</taxon>
        <taxon>Paraneoptera</taxon>
        <taxon>Hemiptera</taxon>
        <taxon>Heteroptera</taxon>
        <taxon>Panheteroptera</taxon>
        <taxon>Cimicomorpha</taxon>
        <taxon>Miridae</taxon>
        <taxon>Mirini</taxon>
        <taxon>Lygus</taxon>
    </lineage>
</organism>